<evidence type="ECO:0000313" key="3">
    <source>
        <dbReference type="Proteomes" id="UP001056374"/>
    </source>
</evidence>
<protein>
    <submittedName>
        <fullName evidence="2">N-acetylmuramoyl-L-alanine amidase</fullName>
    </submittedName>
</protein>
<keyword evidence="3" id="KW-1185">Reference proteome</keyword>
<name>A0ABY4Z1J1_9ACTN</name>
<accession>A0ABY4Z1J1</accession>
<proteinExistence type="predicted"/>
<dbReference type="Pfam" id="PF01510">
    <property type="entry name" value="Amidase_2"/>
    <property type="match status" value="1"/>
</dbReference>
<reference evidence="2" key="1">
    <citation type="submission" date="2022-06" db="EMBL/GenBank/DDBJ databases">
        <title>Complete genome sequence of soil microorganisms Streptomyces sp. Qhu-M197 isolated from Alpine meadows habitats on the Tibetan Plateau.</title>
        <authorList>
            <person name="Zhang B."/>
            <person name="Xiang X."/>
            <person name="Fan J."/>
        </authorList>
    </citation>
    <scope>NUCLEOTIDE SEQUENCE</scope>
    <source>
        <strain evidence="2">Qhu-M197</strain>
    </source>
</reference>
<dbReference type="InterPro" id="IPR036505">
    <property type="entry name" value="Amidase/PGRP_sf"/>
</dbReference>
<dbReference type="RefSeq" id="WP_252545283.1">
    <property type="nucleotide sequence ID" value="NZ_CP099468.1"/>
</dbReference>
<dbReference type="Gene3D" id="3.40.80.10">
    <property type="entry name" value="Peptidoglycan recognition protein-like"/>
    <property type="match status" value="1"/>
</dbReference>
<dbReference type="Proteomes" id="UP001056374">
    <property type="component" value="Chromosome"/>
</dbReference>
<feature type="domain" description="N-acetylmuramoyl-L-alanine amidase" evidence="1">
    <location>
        <begin position="23"/>
        <end position="157"/>
    </location>
</feature>
<evidence type="ECO:0000259" key="1">
    <source>
        <dbReference type="Pfam" id="PF01510"/>
    </source>
</evidence>
<evidence type="ECO:0000313" key="2">
    <source>
        <dbReference type="EMBL" id="USQ82624.1"/>
    </source>
</evidence>
<dbReference type="EMBL" id="CP099468">
    <property type="protein sequence ID" value="USQ82624.1"/>
    <property type="molecule type" value="Genomic_DNA"/>
</dbReference>
<dbReference type="SUPFAM" id="SSF55846">
    <property type="entry name" value="N-acetylmuramoyl-L-alanine amidase-like"/>
    <property type="match status" value="1"/>
</dbReference>
<gene>
    <name evidence="2" type="ORF">NFX46_01880</name>
</gene>
<organism evidence="2 3">
    <name type="scientific">Streptomyces phaeoluteigriseus</name>
    <dbReference type="NCBI Taxonomy" id="114686"/>
    <lineage>
        <taxon>Bacteria</taxon>
        <taxon>Bacillati</taxon>
        <taxon>Actinomycetota</taxon>
        <taxon>Actinomycetes</taxon>
        <taxon>Kitasatosporales</taxon>
        <taxon>Streptomycetaceae</taxon>
        <taxon>Streptomyces</taxon>
        <taxon>Streptomyces aurantiacus group</taxon>
    </lineage>
</organism>
<dbReference type="InterPro" id="IPR002502">
    <property type="entry name" value="Amidase_domain"/>
</dbReference>
<sequence length="287" mass="31560">MSWYKDAVRLELQPESRDQPTIRPTQLIFHTIVAPWDEQRLYAYWKNSTSLESHFGLDFDGSLGQYLSTTTRADANYQANRRPDGTGAISVESASNTEASDPWTDDQLDALADLAVWAHRTHADIPLRACRSGADPGIGIHRMYPQWSPSGTECPGKLRAAQFRAELLPEIIKRGGKPAAPPATGTKKPAVSLAHIQKAQRRDPGLAQGGTTYRTESLIVETALYRAGLLAKRWVDGSLGTKTMPAVSEWQERCGFRGRQPGQPADGYFGKESLTRLGAAHGFTVKD</sequence>